<keyword evidence="1" id="KW-0175">Coiled coil</keyword>
<reference evidence="4" key="1">
    <citation type="submission" date="2013-09" db="EMBL/GenBank/DDBJ databases">
        <title>Corchorus olitorius genome sequencing.</title>
        <authorList>
            <person name="Alam M."/>
            <person name="Haque M.S."/>
            <person name="Islam M.S."/>
            <person name="Emdad E.M."/>
            <person name="Islam M.M."/>
            <person name="Ahmed B."/>
            <person name="Halim A."/>
            <person name="Hossen Q.M.M."/>
            <person name="Hossain M.Z."/>
            <person name="Ahmed R."/>
            <person name="Khan M.M."/>
            <person name="Islam R."/>
            <person name="Rashid M.M."/>
            <person name="Khan S.A."/>
            <person name="Rahman M.S."/>
            <person name="Alam M."/>
            <person name="Yahiya A.S."/>
            <person name="Khan M.S."/>
            <person name="Azam M.S."/>
            <person name="Haque T."/>
            <person name="Lashkar M.Z.H."/>
            <person name="Akhand A.I."/>
            <person name="Morshed G."/>
            <person name="Roy S."/>
            <person name="Uddin K.S."/>
            <person name="Rabeya T."/>
            <person name="Hossain A.S."/>
            <person name="Chowdhury A."/>
            <person name="Snigdha A.R."/>
            <person name="Mortoza M.S."/>
            <person name="Matin S.A."/>
            <person name="Hoque S.M.E."/>
            <person name="Islam M.K."/>
            <person name="Roy D.K."/>
            <person name="Haider R."/>
            <person name="Moosa M.M."/>
            <person name="Elias S.M."/>
            <person name="Hasan A.M."/>
            <person name="Jahan S."/>
            <person name="Shafiuddin M."/>
            <person name="Mahmood N."/>
            <person name="Shommy N.S."/>
        </authorList>
    </citation>
    <scope>NUCLEOTIDE SEQUENCE [LARGE SCALE GENOMIC DNA]</scope>
    <source>
        <strain evidence="4">cv. O-4</strain>
    </source>
</reference>
<feature type="compositionally biased region" description="Polar residues" evidence="2">
    <location>
        <begin position="51"/>
        <end position="61"/>
    </location>
</feature>
<evidence type="ECO:0000256" key="1">
    <source>
        <dbReference type="SAM" id="Coils"/>
    </source>
</evidence>
<proteinExistence type="predicted"/>
<dbReference type="EMBL" id="AWUE01021922">
    <property type="protein sequence ID" value="OMO60282.1"/>
    <property type="molecule type" value="Genomic_DNA"/>
</dbReference>
<dbReference type="Proteomes" id="UP000187203">
    <property type="component" value="Unassembled WGS sequence"/>
</dbReference>
<protein>
    <submittedName>
        <fullName evidence="3">Uncharacterized protein</fullName>
    </submittedName>
</protein>
<name>A0A1R3GQD2_9ROSI</name>
<gene>
    <name evidence="3" type="ORF">COLO4_33874</name>
</gene>
<dbReference type="AlphaFoldDB" id="A0A1R3GQD2"/>
<comment type="caution">
    <text evidence="3">The sequence shown here is derived from an EMBL/GenBank/DDBJ whole genome shotgun (WGS) entry which is preliminary data.</text>
</comment>
<sequence>MAFCVCLDGLVSWHSQRSRLCTQEAQNVQVFSEAEGIDDVTIVHQASEVSNSSQKKLTTVGNHVEQAASSHEPEKSLETLGSGQDSDRCHPRRLKRDAENSTEATNILVVSHSSNPDSTQVKRKKLVTSSDGIKKVAHINSELFGASDSEDEDKIPIDALVRKNAKKGDVTHSRSEESVVDAGVVLNQVKKLSAKIGSISSSGHDTELTSANLSNKQVHANDVLLTSKVVNPHIAATNLPSTEVPASSVYYPGIESLQGDPGPLKAIVDSYVGEVNALLHLESELGNHISQQVLDEKKSETARRLELAKSVLTLEQQKHDQQVTMLQSLKDELTELEQRRLLIQGQQKKVASELQSQIDVVDKAKGEIVSSEKLMSELEATSAIADEDMASIEGLRGTVQTHRDSLVDRWNGGS</sequence>
<feature type="coiled-coil region" evidence="1">
    <location>
        <begin position="319"/>
        <end position="381"/>
    </location>
</feature>
<feature type="region of interest" description="Disordered" evidence="2">
    <location>
        <begin position="51"/>
        <end position="105"/>
    </location>
</feature>
<evidence type="ECO:0000313" key="3">
    <source>
        <dbReference type="EMBL" id="OMO60282.1"/>
    </source>
</evidence>
<dbReference type="STRING" id="93759.A0A1R3GQD2"/>
<keyword evidence="4" id="KW-1185">Reference proteome</keyword>
<evidence type="ECO:0000313" key="4">
    <source>
        <dbReference type="Proteomes" id="UP000187203"/>
    </source>
</evidence>
<evidence type="ECO:0000256" key="2">
    <source>
        <dbReference type="SAM" id="MobiDB-lite"/>
    </source>
</evidence>
<accession>A0A1R3GQD2</accession>
<organism evidence="3 4">
    <name type="scientific">Corchorus olitorius</name>
    <dbReference type="NCBI Taxonomy" id="93759"/>
    <lineage>
        <taxon>Eukaryota</taxon>
        <taxon>Viridiplantae</taxon>
        <taxon>Streptophyta</taxon>
        <taxon>Embryophyta</taxon>
        <taxon>Tracheophyta</taxon>
        <taxon>Spermatophyta</taxon>
        <taxon>Magnoliopsida</taxon>
        <taxon>eudicotyledons</taxon>
        <taxon>Gunneridae</taxon>
        <taxon>Pentapetalae</taxon>
        <taxon>rosids</taxon>
        <taxon>malvids</taxon>
        <taxon>Malvales</taxon>
        <taxon>Malvaceae</taxon>
        <taxon>Grewioideae</taxon>
        <taxon>Apeibeae</taxon>
        <taxon>Corchorus</taxon>
    </lineage>
</organism>